<keyword evidence="3 14" id="KW-0813">Transport</keyword>
<keyword evidence="9 14" id="KW-0576">Peroxisome</keyword>
<dbReference type="OMA" id="EENANGP"/>
<evidence type="ECO:0000256" key="6">
    <source>
        <dbReference type="ARBA" id="ARBA00022989"/>
    </source>
</evidence>
<evidence type="ECO:0000256" key="11">
    <source>
        <dbReference type="ARBA" id="ARBA00029691"/>
    </source>
</evidence>
<evidence type="ECO:0000256" key="9">
    <source>
        <dbReference type="ARBA" id="ARBA00023140"/>
    </source>
</evidence>
<feature type="compositionally biased region" description="Low complexity" evidence="15">
    <location>
        <begin position="391"/>
        <end position="403"/>
    </location>
</feature>
<evidence type="ECO:0000256" key="12">
    <source>
        <dbReference type="ARBA" id="ARBA00053920"/>
    </source>
</evidence>
<evidence type="ECO:0000256" key="1">
    <source>
        <dbReference type="ARBA" id="ARBA00004549"/>
    </source>
</evidence>
<evidence type="ECO:0000256" key="16">
    <source>
        <dbReference type="SAM" id="Phobius"/>
    </source>
</evidence>
<dbReference type="InterPro" id="IPR025655">
    <property type="entry name" value="PEX14"/>
</dbReference>
<dbReference type="InterPro" id="IPR036388">
    <property type="entry name" value="WH-like_DNA-bd_sf"/>
</dbReference>
<dbReference type="GO" id="GO:1990429">
    <property type="term" value="C:peroxisomal importomer complex"/>
    <property type="evidence" value="ECO:0007669"/>
    <property type="project" value="TreeGrafter"/>
</dbReference>
<dbReference type="InterPro" id="IPR054154">
    <property type="entry name" value="PEX14-like_M_plants"/>
</dbReference>
<feature type="domain" description="Peroxisomal membrane protein PEX14 central plants" evidence="18">
    <location>
        <begin position="131"/>
        <end position="243"/>
    </location>
</feature>
<evidence type="ECO:0000256" key="10">
    <source>
        <dbReference type="ARBA" id="ARBA00029502"/>
    </source>
</evidence>
<protein>
    <recommendedName>
        <fullName evidence="10 14">Peroxisomal membrane protein PEX14</fullName>
    </recommendedName>
    <alternativeName>
        <fullName evidence="11 14">Peroxin-14</fullName>
    </alternativeName>
</protein>
<name>A0A4U6UEG5_SETVI</name>
<evidence type="ECO:0000256" key="4">
    <source>
        <dbReference type="ARBA" id="ARBA00022692"/>
    </source>
</evidence>
<dbReference type="Proteomes" id="UP000298652">
    <property type="component" value="Chromosome 5"/>
</dbReference>
<accession>A0A4U6UEG5</accession>
<dbReference type="PANTHER" id="PTHR23058">
    <property type="entry name" value="PEROXISOMAL MEMBRANE PROTEIN PEX14"/>
    <property type="match status" value="1"/>
</dbReference>
<evidence type="ECO:0000256" key="8">
    <source>
        <dbReference type="ARBA" id="ARBA00023136"/>
    </source>
</evidence>
<evidence type="ECO:0000313" key="19">
    <source>
        <dbReference type="EMBL" id="TKW12984.1"/>
    </source>
</evidence>
<evidence type="ECO:0000256" key="15">
    <source>
        <dbReference type="SAM" id="MobiDB-lite"/>
    </source>
</evidence>
<dbReference type="Pfam" id="PF04695">
    <property type="entry name" value="Pex14_N"/>
    <property type="match status" value="1"/>
</dbReference>
<evidence type="ECO:0000256" key="2">
    <source>
        <dbReference type="ARBA" id="ARBA00005443"/>
    </source>
</evidence>
<keyword evidence="20" id="KW-1185">Reference proteome</keyword>
<dbReference type="GO" id="GO:0005778">
    <property type="term" value="C:peroxisomal membrane"/>
    <property type="evidence" value="ECO:0007669"/>
    <property type="project" value="UniProtKB-SubCell"/>
</dbReference>
<feature type="region of interest" description="Disordered" evidence="15">
    <location>
        <begin position="75"/>
        <end position="99"/>
    </location>
</feature>
<gene>
    <name evidence="19" type="ORF">SEVIR_5G070800v2</name>
</gene>
<keyword evidence="8 14" id="KW-0472">Membrane</keyword>
<evidence type="ECO:0000259" key="18">
    <source>
        <dbReference type="Pfam" id="PF23020"/>
    </source>
</evidence>
<feature type="region of interest" description="Disordered" evidence="15">
    <location>
        <begin position="330"/>
        <end position="357"/>
    </location>
</feature>
<evidence type="ECO:0000259" key="17">
    <source>
        <dbReference type="Pfam" id="PF04695"/>
    </source>
</evidence>
<evidence type="ECO:0000256" key="5">
    <source>
        <dbReference type="ARBA" id="ARBA00022927"/>
    </source>
</evidence>
<reference evidence="19" key="1">
    <citation type="submission" date="2019-03" db="EMBL/GenBank/DDBJ databases">
        <title>WGS assembly of Setaria viridis.</title>
        <authorList>
            <person name="Huang P."/>
            <person name="Jenkins J."/>
            <person name="Grimwood J."/>
            <person name="Barry K."/>
            <person name="Healey A."/>
            <person name="Mamidi S."/>
            <person name="Sreedasyam A."/>
            <person name="Shu S."/>
            <person name="Feldman M."/>
            <person name="Wu J."/>
            <person name="Yu Y."/>
            <person name="Chen C."/>
            <person name="Johnson J."/>
            <person name="Rokhsar D."/>
            <person name="Baxter I."/>
            <person name="Schmutz J."/>
            <person name="Brutnell T."/>
            <person name="Kellogg E."/>
        </authorList>
    </citation>
    <scope>NUCLEOTIDE SEQUENCE [LARGE SCALE GENOMIC DNA]</scope>
</reference>
<dbReference type="InterPro" id="IPR006785">
    <property type="entry name" value="Pex14_N"/>
</dbReference>
<keyword evidence="7" id="KW-0811">Translocation</keyword>
<comment type="subcellular location">
    <subcellularLocation>
        <location evidence="1">Peroxisome membrane</location>
        <topology evidence="1">Single-pass membrane protein</topology>
    </subcellularLocation>
</comment>
<keyword evidence="5 14" id="KW-0653">Protein transport</keyword>
<feature type="region of interest" description="Disordered" evidence="15">
    <location>
        <begin position="1"/>
        <end position="20"/>
    </location>
</feature>
<keyword evidence="4 16" id="KW-0812">Transmembrane</keyword>
<feature type="domain" description="Peroxisome membrane anchor protein Pex14p N-terminal" evidence="17">
    <location>
        <begin position="32"/>
        <end position="76"/>
    </location>
</feature>
<evidence type="ECO:0000313" key="20">
    <source>
        <dbReference type="Proteomes" id="UP000298652"/>
    </source>
</evidence>
<evidence type="ECO:0000256" key="14">
    <source>
        <dbReference type="RuleBase" id="RU367032"/>
    </source>
</evidence>
<feature type="region of interest" description="Disordered" evidence="15">
    <location>
        <begin position="390"/>
        <end position="463"/>
    </location>
</feature>
<dbReference type="GO" id="GO:0016560">
    <property type="term" value="P:protein import into peroxisome matrix, docking"/>
    <property type="evidence" value="ECO:0007669"/>
    <property type="project" value="UniProtKB-UniRule"/>
</dbReference>
<dbReference type="Gramene" id="TKW12984">
    <property type="protein sequence ID" value="TKW12984"/>
    <property type="gene ID" value="SEVIR_5G070800v2"/>
</dbReference>
<keyword evidence="6 16" id="KW-1133">Transmembrane helix</keyword>
<feature type="compositionally biased region" description="Polar residues" evidence="15">
    <location>
        <begin position="442"/>
        <end position="463"/>
    </location>
</feature>
<organism evidence="19 20">
    <name type="scientific">Setaria viridis</name>
    <name type="common">Green bristlegrass</name>
    <name type="synonym">Setaria italica subsp. viridis</name>
    <dbReference type="NCBI Taxonomy" id="4556"/>
    <lineage>
        <taxon>Eukaryota</taxon>
        <taxon>Viridiplantae</taxon>
        <taxon>Streptophyta</taxon>
        <taxon>Embryophyta</taxon>
        <taxon>Tracheophyta</taxon>
        <taxon>Spermatophyta</taxon>
        <taxon>Magnoliopsida</taxon>
        <taxon>Liliopsida</taxon>
        <taxon>Poales</taxon>
        <taxon>Poaceae</taxon>
        <taxon>PACMAD clade</taxon>
        <taxon>Panicoideae</taxon>
        <taxon>Panicodae</taxon>
        <taxon>Paniceae</taxon>
        <taxon>Cenchrinae</taxon>
        <taxon>Setaria</taxon>
    </lineage>
</organism>
<proteinExistence type="inferred from homology"/>
<dbReference type="Gene3D" id="1.10.10.10">
    <property type="entry name" value="Winged helix-like DNA-binding domain superfamily/Winged helix DNA-binding domain"/>
    <property type="match status" value="1"/>
</dbReference>
<comment type="function">
    <text evidence="12 14">Component of the PEX13-PEX14 docking complex, a translocon channel that specifically mediates the import of peroxisomal cargo proteins bound to PEX5 receptor. The PEX13-PEX14 docking complex forms a large import pore which can be opened to a diameter of about 9 nm. Mechanistically, PEX5 receptor along with cargo proteins associates with the PEX14 subunit of the PEX13-PEX14 docking complex in the cytosol, leading to the insertion of the receptor into the organelle membrane with the concomitant translocation of the cargo into the peroxisome matrix.</text>
</comment>
<comment type="similarity">
    <text evidence="2 14">Belongs to the peroxin-14 family.</text>
</comment>
<sequence length="463" mass="50224">MAEQSPSSAPPDGSSGSESFDNLVIQAPQLMREDYIQNAVNFLSHPKVKGSPVFHRRSFLEKKGLTNEEIDEAFRRVPDPNPNGTDAAAAGSQQANNHNQSVELQSYTEVQPQAATGSVTAGPIAPHAKAQFSWVNTLLGAGLFLGLGAGAAITLKKWFIPSLKSWTRRVVNEEDGKVKDELTCKLYEEIREAIKVSASAFSDIARTNQEVLASKDEDREVLMKLREAFESQANVFKSLNETILNHIRQNQFSQYNLLEGHVQPVPWNGLVDYQGRASQQTNMYATPPNSSFDPGRHSFMPLPAEPTYGYGSYSGSYTEQRLQRPGYGFQPQMSNDRQNLGLRGNYQGVSSNHHAGNAIDDPAAIAAEFQRRWVPPQPPGVIMPEAAAAIRQPRSVPRQQSQPADGQPSTDVPRPSEPAVASSEQMNSVPGAHGGELASDGGTVTASAGCSVGSEEQQQQEAA</sequence>
<dbReference type="AlphaFoldDB" id="A0A4U6UEG5"/>
<feature type="transmembrane region" description="Helical" evidence="16">
    <location>
        <begin position="134"/>
        <end position="155"/>
    </location>
</feature>
<dbReference type="EMBL" id="CM016556">
    <property type="protein sequence ID" value="TKW12984.1"/>
    <property type="molecule type" value="Genomic_DNA"/>
</dbReference>
<dbReference type="PANTHER" id="PTHR23058:SF14">
    <property type="entry name" value="PEROXISOMAL MEMBRANE PROTEIN PEX14"/>
    <property type="match status" value="1"/>
</dbReference>
<dbReference type="GO" id="GO:0005102">
    <property type="term" value="F:signaling receptor binding"/>
    <property type="evidence" value="ECO:0007669"/>
    <property type="project" value="TreeGrafter"/>
</dbReference>
<evidence type="ECO:0000256" key="7">
    <source>
        <dbReference type="ARBA" id="ARBA00023010"/>
    </source>
</evidence>
<dbReference type="Pfam" id="PF23020">
    <property type="entry name" value="PEX14-like_2nd"/>
    <property type="match status" value="1"/>
</dbReference>
<feature type="compositionally biased region" description="Low complexity" evidence="15">
    <location>
        <begin position="1"/>
        <end position="19"/>
    </location>
</feature>
<evidence type="ECO:0000256" key="13">
    <source>
        <dbReference type="ARBA" id="ARBA00064754"/>
    </source>
</evidence>
<evidence type="ECO:0000256" key="3">
    <source>
        <dbReference type="ARBA" id="ARBA00022448"/>
    </source>
</evidence>
<comment type="subunit">
    <text evidence="13">Interacts with PEX13; forming the PEX13-PEX14 docking complex. Interacts with PEX5 (via WxxxF/Y motifs).</text>
</comment>
<dbReference type="FunFam" id="1.10.10.10:FF:000217">
    <property type="entry name" value="Peroxisomal membrane protein PEX14"/>
    <property type="match status" value="1"/>
</dbReference>